<dbReference type="Pfam" id="PF00015">
    <property type="entry name" value="MCPsignal"/>
    <property type="match status" value="1"/>
</dbReference>
<keyword evidence="4" id="KW-1133">Transmembrane helix</keyword>
<evidence type="ECO:0000256" key="3">
    <source>
        <dbReference type="SAM" id="Coils"/>
    </source>
</evidence>
<dbReference type="GO" id="GO:0016020">
    <property type="term" value="C:membrane"/>
    <property type="evidence" value="ECO:0007669"/>
    <property type="project" value="InterPro"/>
</dbReference>
<keyword evidence="3" id="KW-0175">Coiled coil</keyword>
<organism evidence="6 7">
    <name type="scientific">Helicobacter marmotae</name>
    <dbReference type="NCBI Taxonomy" id="152490"/>
    <lineage>
        <taxon>Bacteria</taxon>
        <taxon>Pseudomonadati</taxon>
        <taxon>Campylobacterota</taxon>
        <taxon>Epsilonproteobacteria</taxon>
        <taxon>Campylobacterales</taxon>
        <taxon>Helicobacteraceae</taxon>
        <taxon>Helicobacter</taxon>
    </lineage>
</organism>
<dbReference type="GO" id="GO:0007165">
    <property type="term" value="P:signal transduction"/>
    <property type="evidence" value="ECO:0007669"/>
    <property type="project" value="UniProtKB-KW"/>
</dbReference>
<gene>
    <name evidence="6" type="ORF">CQA63_02120</name>
</gene>
<dbReference type="PANTHER" id="PTHR32089:SF112">
    <property type="entry name" value="LYSOZYME-LIKE PROTEIN-RELATED"/>
    <property type="match status" value="1"/>
</dbReference>
<protein>
    <recommendedName>
        <fullName evidence="5">Methyl-accepting transducer domain-containing protein</fullName>
    </recommendedName>
</protein>
<dbReference type="PROSITE" id="PS50111">
    <property type="entry name" value="CHEMOTAXIS_TRANSDUC_2"/>
    <property type="match status" value="1"/>
</dbReference>
<evidence type="ECO:0000256" key="4">
    <source>
        <dbReference type="SAM" id="Phobius"/>
    </source>
</evidence>
<evidence type="ECO:0000259" key="5">
    <source>
        <dbReference type="PROSITE" id="PS50111"/>
    </source>
</evidence>
<keyword evidence="4" id="KW-0472">Membrane</keyword>
<evidence type="ECO:0000313" key="7">
    <source>
        <dbReference type="Proteomes" id="UP000256599"/>
    </source>
</evidence>
<dbReference type="EMBL" id="NXLR01000002">
    <property type="protein sequence ID" value="RDU60781.1"/>
    <property type="molecule type" value="Genomic_DNA"/>
</dbReference>
<dbReference type="Gene3D" id="1.10.287.950">
    <property type="entry name" value="Methyl-accepting chemotaxis protein"/>
    <property type="match status" value="1"/>
</dbReference>
<dbReference type="Proteomes" id="UP000256599">
    <property type="component" value="Unassembled WGS sequence"/>
</dbReference>
<accession>A0A3D8I8B7</accession>
<dbReference type="InterPro" id="IPR004089">
    <property type="entry name" value="MCPsignal_dom"/>
</dbReference>
<dbReference type="AlphaFoldDB" id="A0A3D8I8B7"/>
<evidence type="ECO:0000256" key="1">
    <source>
        <dbReference type="ARBA" id="ARBA00023224"/>
    </source>
</evidence>
<comment type="caution">
    <text evidence="6">The sequence shown here is derived from an EMBL/GenBank/DDBJ whole genome shotgun (WGS) entry which is preliminary data.</text>
</comment>
<dbReference type="SUPFAM" id="SSF58104">
    <property type="entry name" value="Methyl-accepting chemotaxis protein (MCP) signaling domain"/>
    <property type="match status" value="1"/>
</dbReference>
<keyword evidence="7" id="KW-1185">Reference proteome</keyword>
<dbReference type="SMART" id="SM00283">
    <property type="entry name" value="MA"/>
    <property type="match status" value="1"/>
</dbReference>
<sequence length="588" mass="65382">MQDFIKHFKDLKLSTRLNIGLNILTALIVITALLFFVFKYSFSSFIHTEEYSLQIVQDNFNTLESLSNKAAQQIDIMQTHVKETKNSMNDIEDLIEQFEFIGTINAKLIKLVINPSDSINKNLILQMTKSWNESFIRNDADLKSFYSQINAALNNNDSRSIALRLQGYFEEIYAILIDKISETSTNTNKKLATSAGNLEKIAAGMNESSHSLSSVLENFSSLASIRDRAIWQANLIMAILIVIMIITIAIVLVVFKILRNFTRDSQSVVTYLQDVSKGGEKLTAGGTLKLERGKDDELRIISVFINSFIDKMKQTIEIAGETSAEIVKLNDYIIDLKNHVFNIGEKTQENAKHGNEIVNGLDKNIESASNAQGTINQSKEYLDTTSDNVAQLLKDIDQSIASQDELNARLNTLSESVMSIQNVLELIYNVSEQTNLLALNAAIEAARAGEHGRGFAVVADEVRKLAENTQKSLNEIELTIKSVTENLGNISHTIQVNSSTFATLAQNGQTSKESLENIQHNMNEVVANINAQSQDSITLATQTKNIIDSMNVINNLLGESTQVISTVMERSLKLKENDAILSKVIRGF</sequence>
<keyword evidence="4" id="KW-0812">Transmembrane</keyword>
<proteinExistence type="predicted"/>
<evidence type="ECO:0000256" key="2">
    <source>
        <dbReference type="PROSITE-ProRule" id="PRU00284"/>
    </source>
</evidence>
<reference evidence="6 7" key="1">
    <citation type="submission" date="2018-04" db="EMBL/GenBank/DDBJ databases">
        <title>Novel Campyloabacter and Helicobacter Species and Strains.</title>
        <authorList>
            <person name="Mannion A.J."/>
            <person name="Shen Z."/>
            <person name="Fox J.G."/>
        </authorList>
    </citation>
    <scope>NUCLEOTIDE SEQUENCE [LARGE SCALE GENOMIC DNA]</scope>
    <source>
        <strain evidence="6 7">MIT 98-6070</strain>
    </source>
</reference>
<keyword evidence="1 2" id="KW-0807">Transducer</keyword>
<evidence type="ECO:0000313" key="6">
    <source>
        <dbReference type="EMBL" id="RDU60781.1"/>
    </source>
</evidence>
<feature type="transmembrane region" description="Helical" evidence="4">
    <location>
        <begin position="19"/>
        <end position="38"/>
    </location>
</feature>
<dbReference type="OrthoDB" id="5320143at2"/>
<dbReference type="PANTHER" id="PTHR32089">
    <property type="entry name" value="METHYL-ACCEPTING CHEMOTAXIS PROTEIN MCPB"/>
    <property type="match status" value="1"/>
</dbReference>
<feature type="coiled-coil region" evidence="3">
    <location>
        <begin position="459"/>
        <end position="486"/>
    </location>
</feature>
<feature type="domain" description="Methyl-accepting transducer" evidence="5">
    <location>
        <begin position="318"/>
        <end position="554"/>
    </location>
</feature>
<name>A0A3D8I8B7_9HELI</name>
<feature type="transmembrane region" description="Helical" evidence="4">
    <location>
        <begin position="235"/>
        <end position="258"/>
    </location>
</feature>